<dbReference type="AlphaFoldDB" id="A0A9P5XCW9"/>
<dbReference type="InterPro" id="IPR036047">
    <property type="entry name" value="F-box-like_dom_sf"/>
</dbReference>
<comment type="caution">
    <text evidence="2">The sequence shown here is derived from an EMBL/GenBank/DDBJ whole genome shotgun (WGS) entry which is preliminary data.</text>
</comment>
<dbReference type="Proteomes" id="UP000807342">
    <property type="component" value="Unassembled WGS sequence"/>
</dbReference>
<dbReference type="PROSITE" id="PS50181">
    <property type="entry name" value="FBOX"/>
    <property type="match status" value="1"/>
</dbReference>
<protein>
    <recommendedName>
        <fullName evidence="1">F-box domain-containing protein</fullName>
    </recommendedName>
</protein>
<dbReference type="CDD" id="cd09917">
    <property type="entry name" value="F-box_SF"/>
    <property type="match status" value="1"/>
</dbReference>
<dbReference type="SMART" id="SM00256">
    <property type="entry name" value="FBOX"/>
    <property type="match status" value="1"/>
</dbReference>
<sequence>MEMAQRETPRLREKRIAIQMANSSLVATTIKVTLLELPPEILTHIFLDLPFTSVVVCQGVNRYLQILISESAEVQYYIHLGISGLVDNPRCHFPVSERLGRLQLRERHWETMNFDFNKIVEVPFRFPYYRTELTARFFSGIAANGGLYYMQIPSAPDWEVKWRQVRSERMIISMGACVYEQDLHVYITAQPRIIYTNIAAHRTVYEVRAIIPFETPERFGEPYILMGYSENNLLMVLRDNTHTEKPDEGVYVYDWRTSELKLRLSAPFRSYNYPLVLTRETFILPNAKTGELEYWRFPQSPSEPMQHQPFFVLSLPQLASDGAFQYFSCRIEPNPGTQSYSALKPFCNDPDKAIVTFIFAVELAGSALPRVHFTLFVHRTFLVGCPNKFSAFMSSDGQPKPVPYDEWGPSACRWFNINDFQAEWLETTFGQRCIAPPPDTEAAPLTLFDFSPIGVAMALATENPPTEKTETYDLPCEPRFRAKFVIQSMDPLDDPYGCFENTVYSSLPYIVYTSQDKYSFNALLLDEESVLGIREDNEGQMKEIHVLHCG</sequence>
<accession>A0A9P5XCW9</accession>
<evidence type="ECO:0000313" key="2">
    <source>
        <dbReference type="EMBL" id="KAF9448678.1"/>
    </source>
</evidence>
<proteinExistence type="predicted"/>
<dbReference type="EMBL" id="MU151153">
    <property type="protein sequence ID" value="KAF9448678.1"/>
    <property type="molecule type" value="Genomic_DNA"/>
</dbReference>
<gene>
    <name evidence="2" type="ORF">P691DRAFT_800388</name>
</gene>
<feature type="domain" description="F-box" evidence="1">
    <location>
        <begin position="31"/>
        <end position="80"/>
    </location>
</feature>
<reference evidence="2" key="1">
    <citation type="submission" date="2020-11" db="EMBL/GenBank/DDBJ databases">
        <authorList>
            <consortium name="DOE Joint Genome Institute"/>
            <person name="Ahrendt S."/>
            <person name="Riley R."/>
            <person name="Andreopoulos W."/>
            <person name="Labutti K."/>
            <person name="Pangilinan J."/>
            <person name="Ruiz-Duenas F.J."/>
            <person name="Barrasa J.M."/>
            <person name="Sanchez-Garcia M."/>
            <person name="Camarero S."/>
            <person name="Miyauchi S."/>
            <person name="Serrano A."/>
            <person name="Linde D."/>
            <person name="Babiker R."/>
            <person name="Drula E."/>
            <person name="Ayuso-Fernandez I."/>
            <person name="Pacheco R."/>
            <person name="Padilla G."/>
            <person name="Ferreira P."/>
            <person name="Barriuso J."/>
            <person name="Kellner H."/>
            <person name="Castanera R."/>
            <person name="Alfaro M."/>
            <person name="Ramirez L."/>
            <person name="Pisabarro A.G."/>
            <person name="Kuo A."/>
            <person name="Tritt A."/>
            <person name="Lipzen A."/>
            <person name="He G."/>
            <person name="Yan M."/>
            <person name="Ng V."/>
            <person name="Cullen D."/>
            <person name="Martin F."/>
            <person name="Rosso M.-N."/>
            <person name="Henrissat B."/>
            <person name="Hibbett D."/>
            <person name="Martinez A.T."/>
            <person name="Grigoriev I.V."/>
        </authorList>
    </citation>
    <scope>NUCLEOTIDE SEQUENCE</scope>
    <source>
        <strain evidence="2">MF-IS2</strain>
    </source>
</reference>
<dbReference type="OrthoDB" id="2751409at2759"/>
<dbReference type="SUPFAM" id="SSF81383">
    <property type="entry name" value="F-box domain"/>
    <property type="match status" value="1"/>
</dbReference>
<dbReference type="InterPro" id="IPR001810">
    <property type="entry name" value="F-box_dom"/>
</dbReference>
<name>A0A9P5XCW9_9AGAR</name>
<evidence type="ECO:0000259" key="1">
    <source>
        <dbReference type="PROSITE" id="PS50181"/>
    </source>
</evidence>
<organism evidence="2 3">
    <name type="scientific">Macrolepiota fuliginosa MF-IS2</name>
    <dbReference type="NCBI Taxonomy" id="1400762"/>
    <lineage>
        <taxon>Eukaryota</taxon>
        <taxon>Fungi</taxon>
        <taxon>Dikarya</taxon>
        <taxon>Basidiomycota</taxon>
        <taxon>Agaricomycotina</taxon>
        <taxon>Agaricomycetes</taxon>
        <taxon>Agaricomycetidae</taxon>
        <taxon>Agaricales</taxon>
        <taxon>Agaricineae</taxon>
        <taxon>Agaricaceae</taxon>
        <taxon>Macrolepiota</taxon>
    </lineage>
</organism>
<keyword evidence="3" id="KW-1185">Reference proteome</keyword>
<evidence type="ECO:0000313" key="3">
    <source>
        <dbReference type="Proteomes" id="UP000807342"/>
    </source>
</evidence>